<dbReference type="Proteomes" id="UP000246894">
    <property type="component" value="Chromosome"/>
</dbReference>
<feature type="domain" description="VOC" evidence="2">
    <location>
        <begin position="2"/>
        <end position="132"/>
    </location>
</feature>
<dbReference type="Gene3D" id="3.10.180.10">
    <property type="entry name" value="2,3-Dihydroxybiphenyl 1,2-Dioxygenase, domain 1"/>
    <property type="match status" value="1"/>
</dbReference>
<name>A0A2Z3RUX9_9MICO</name>
<dbReference type="AlphaFoldDB" id="A0A2Z3RUX9"/>
<evidence type="ECO:0000259" key="2">
    <source>
        <dbReference type="PROSITE" id="PS51819"/>
    </source>
</evidence>
<reference evidence="3 4" key="1">
    <citation type="submission" date="2017-10" db="EMBL/GenBank/DDBJ databases">
        <title>Genome of an Actinobacterium that displays light-enhanced growth.</title>
        <authorList>
            <person name="Maresca J.A."/>
            <person name="Hempel P."/>
            <person name="Shevchenko O."/>
            <person name="Miller K.J."/>
            <person name="Hahn M.W."/>
        </authorList>
    </citation>
    <scope>NUCLEOTIDE SEQUENCE [LARGE SCALE GENOMIC DNA]</scope>
    <source>
        <strain evidence="3 4">MWH-Mo1</strain>
    </source>
</reference>
<dbReference type="PANTHER" id="PTHR43048">
    <property type="entry name" value="METHYLMALONYL-COA EPIMERASE"/>
    <property type="match status" value="1"/>
</dbReference>
<gene>
    <name evidence="3" type="ORF">AURMO_00042</name>
</gene>
<protein>
    <submittedName>
        <fullName evidence="3">Glyoxalase-like domain protein</fullName>
    </submittedName>
</protein>
<sequence>MFLDHVGLSVADLDAQASWYSNALGLEQNTSFEVESLQLRGMFLTSPSGIAIELLQRSGSRSGLQASSPAEALLTQGYGHICLRVEGVDSLHAQLLAAGATERMAPQQSPEPGVRMSFVADPEGNLIELLDRKGPVGS</sequence>
<dbReference type="KEGG" id="aum:AURMO_00042"/>
<dbReference type="InterPro" id="IPR051785">
    <property type="entry name" value="MMCE/EMCE_epimerase"/>
</dbReference>
<dbReference type="InterPro" id="IPR029068">
    <property type="entry name" value="Glyas_Bleomycin-R_OHBP_Dase"/>
</dbReference>
<dbReference type="InterPro" id="IPR037523">
    <property type="entry name" value="VOC_core"/>
</dbReference>
<dbReference type="EMBL" id="CP023994">
    <property type="protein sequence ID" value="AWR20667.1"/>
    <property type="molecule type" value="Genomic_DNA"/>
</dbReference>
<evidence type="ECO:0000256" key="1">
    <source>
        <dbReference type="ARBA" id="ARBA00022723"/>
    </source>
</evidence>
<dbReference type="PROSITE" id="PS51819">
    <property type="entry name" value="VOC"/>
    <property type="match status" value="1"/>
</dbReference>
<keyword evidence="1" id="KW-0479">Metal-binding</keyword>
<dbReference type="Pfam" id="PF00903">
    <property type="entry name" value="Glyoxalase"/>
    <property type="match status" value="1"/>
</dbReference>
<dbReference type="InterPro" id="IPR004360">
    <property type="entry name" value="Glyas_Fos-R_dOase_dom"/>
</dbReference>
<dbReference type="PANTHER" id="PTHR43048:SF3">
    <property type="entry name" value="METHYLMALONYL-COA EPIMERASE, MITOCHONDRIAL"/>
    <property type="match status" value="1"/>
</dbReference>
<evidence type="ECO:0000313" key="4">
    <source>
        <dbReference type="Proteomes" id="UP000246894"/>
    </source>
</evidence>
<dbReference type="CDD" id="cd06587">
    <property type="entry name" value="VOC"/>
    <property type="match status" value="1"/>
</dbReference>
<dbReference type="GO" id="GO:0046491">
    <property type="term" value="P:L-methylmalonyl-CoA metabolic process"/>
    <property type="evidence" value="ECO:0007669"/>
    <property type="project" value="TreeGrafter"/>
</dbReference>
<evidence type="ECO:0000313" key="3">
    <source>
        <dbReference type="EMBL" id="AWR20667.1"/>
    </source>
</evidence>
<dbReference type="GO" id="GO:0004493">
    <property type="term" value="F:methylmalonyl-CoA epimerase activity"/>
    <property type="evidence" value="ECO:0007669"/>
    <property type="project" value="TreeGrafter"/>
</dbReference>
<dbReference type="GO" id="GO:0046872">
    <property type="term" value="F:metal ion binding"/>
    <property type="evidence" value="ECO:0007669"/>
    <property type="project" value="UniProtKB-KW"/>
</dbReference>
<proteinExistence type="predicted"/>
<organism evidence="3 4">
    <name type="scientific">Aurantimicrobium photophilum</name>
    <dbReference type="NCBI Taxonomy" id="1987356"/>
    <lineage>
        <taxon>Bacteria</taxon>
        <taxon>Bacillati</taxon>
        <taxon>Actinomycetota</taxon>
        <taxon>Actinomycetes</taxon>
        <taxon>Micrococcales</taxon>
        <taxon>Microbacteriaceae</taxon>
        <taxon>Aurantimicrobium</taxon>
    </lineage>
</organism>
<accession>A0A2Z3RUX9</accession>
<dbReference type="SUPFAM" id="SSF54593">
    <property type="entry name" value="Glyoxalase/Bleomycin resistance protein/Dihydroxybiphenyl dioxygenase"/>
    <property type="match status" value="1"/>
</dbReference>
<dbReference type="RefSeq" id="WP_239406893.1">
    <property type="nucleotide sequence ID" value="NZ_CP023994.1"/>
</dbReference>
<keyword evidence="4" id="KW-1185">Reference proteome</keyword>